<keyword evidence="8" id="KW-0460">Magnesium</keyword>
<dbReference type="Proteomes" id="UP000240830">
    <property type="component" value="Unassembled WGS sequence"/>
</dbReference>
<evidence type="ECO:0000256" key="10">
    <source>
        <dbReference type="ARBA" id="ARBA00040300"/>
    </source>
</evidence>
<accession>A0A2H9TH32</accession>
<dbReference type="EC" id="3.6.1.1" evidence="4"/>
<dbReference type="GO" id="GO:0004427">
    <property type="term" value="F:inorganic diphosphate phosphatase activity"/>
    <property type="evidence" value="ECO:0007669"/>
    <property type="project" value="UniProtKB-EC"/>
</dbReference>
<evidence type="ECO:0000256" key="1">
    <source>
        <dbReference type="ARBA" id="ARBA00001946"/>
    </source>
</evidence>
<dbReference type="OrthoDB" id="1608002at2759"/>
<evidence type="ECO:0000256" key="8">
    <source>
        <dbReference type="ARBA" id="ARBA00022842"/>
    </source>
</evidence>
<keyword evidence="7" id="KW-0378">Hydrolase</keyword>
<organism evidence="12 13">
    <name type="scientific">Paramicrosporidium saccamoebae</name>
    <dbReference type="NCBI Taxonomy" id="1246581"/>
    <lineage>
        <taxon>Eukaryota</taxon>
        <taxon>Fungi</taxon>
        <taxon>Fungi incertae sedis</taxon>
        <taxon>Cryptomycota</taxon>
        <taxon>Cryptomycota incertae sedis</taxon>
        <taxon>Paramicrosporidium</taxon>
    </lineage>
</organism>
<dbReference type="FunFam" id="3.90.80.10:FF:000004">
    <property type="entry name" value="Inorganic pyrophosphatase"/>
    <property type="match status" value="1"/>
</dbReference>
<evidence type="ECO:0000256" key="2">
    <source>
        <dbReference type="ARBA" id="ARBA00004496"/>
    </source>
</evidence>
<keyword evidence="13" id="KW-1185">Reference proteome</keyword>
<comment type="similarity">
    <text evidence="3">Belongs to the PPase family.</text>
</comment>
<dbReference type="GO" id="GO:0000287">
    <property type="term" value="F:magnesium ion binding"/>
    <property type="evidence" value="ECO:0007669"/>
    <property type="project" value="InterPro"/>
</dbReference>
<keyword evidence="5" id="KW-0963">Cytoplasm</keyword>
<evidence type="ECO:0000256" key="3">
    <source>
        <dbReference type="ARBA" id="ARBA00006220"/>
    </source>
</evidence>
<dbReference type="AlphaFoldDB" id="A0A2H9TH32"/>
<name>A0A2H9TH32_9FUNG</name>
<proteinExistence type="inferred from homology"/>
<dbReference type="CDD" id="cd00412">
    <property type="entry name" value="pyrophosphatase"/>
    <property type="match status" value="1"/>
</dbReference>
<dbReference type="PANTHER" id="PTHR10286">
    <property type="entry name" value="INORGANIC PYROPHOSPHATASE"/>
    <property type="match status" value="1"/>
</dbReference>
<dbReference type="InterPro" id="IPR036649">
    <property type="entry name" value="Pyrophosphatase_sf"/>
</dbReference>
<evidence type="ECO:0000256" key="9">
    <source>
        <dbReference type="ARBA" id="ARBA00032535"/>
    </source>
</evidence>
<comment type="catalytic activity">
    <reaction evidence="11">
        <text>diphosphate + H2O = 2 phosphate + H(+)</text>
        <dbReference type="Rhea" id="RHEA:24576"/>
        <dbReference type="ChEBI" id="CHEBI:15377"/>
        <dbReference type="ChEBI" id="CHEBI:15378"/>
        <dbReference type="ChEBI" id="CHEBI:33019"/>
        <dbReference type="ChEBI" id="CHEBI:43474"/>
        <dbReference type="EC" id="3.6.1.1"/>
    </reaction>
</comment>
<comment type="subcellular location">
    <subcellularLocation>
        <location evidence="2">Cytoplasm</location>
    </subcellularLocation>
</comment>
<keyword evidence="6" id="KW-0479">Metal-binding</keyword>
<dbReference type="PROSITE" id="PS00387">
    <property type="entry name" value="PPASE"/>
    <property type="match status" value="1"/>
</dbReference>
<comment type="cofactor">
    <cofactor evidence="1">
        <name>Mg(2+)</name>
        <dbReference type="ChEBI" id="CHEBI:18420"/>
    </cofactor>
</comment>
<dbReference type="STRING" id="1246581.A0A2H9TH32"/>
<evidence type="ECO:0000256" key="11">
    <source>
        <dbReference type="ARBA" id="ARBA00047820"/>
    </source>
</evidence>
<evidence type="ECO:0000256" key="4">
    <source>
        <dbReference type="ARBA" id="ARBA00012146"/>
    </source>
</evidence>
<evidence type="ECO:0000256" key="5">
    <source>
        <dbReference type="ARBA" id="ARBA00022490"/>
    </source>
</evidence>
<evidence type="ECO:0000256" key="6">
    <source>
        <dbReference type="ARBA" id="ARBA00022723"/>
    </source>
</evidence>
<evidence type="ECO:0000313" key="13">
    <source>
        <dbReference type="Proteomes" id="UP000240830"/>
    </source>
</evidence>
<dbReference type="EMBL" id="MTSL01000191">
    <property type="protein sequence ID" value="PJF17092.1"/>
    <property type="molecule type" value="Genomic_DNA"/>
</dbReference>
<evidence type="ECO:0000256" key="7">
    <source>
        <dbReference type="ARBA" id="ARBA00022801"/>
    </source>
</evidence>
<dbReference type="InterPro" id="IPR008162">
    <property type="entry name" value="Pyrophosphatase"/>
</dbReference>
<comment type="caution">
    <text evidence="12">The sequence shown here is derived from an EMBL/GenBank/DDBJ whole genome shotgun (WGS) entry which is preliminary data.</text>
</comment>
<dbReference type="GO" id="GO:0006796">
    <property type="term" value="P:phosphate-containing compound metabolic process"/>
    <property type="evidence" value="ECO:0007669"/>
    <property type="project" value="InterPro"/>
</dbReference>
<dbReference type="GO" id="GO:0005737">
    <property type="term" value="C:cytoplasm"/>
    <property type="evidence" value="ECO:0007669"/>
    <property type="project" value="UniProtKB-SubCell"/>
</dbReference>
<dbReference type="SUPFAM" id="SSF50324">
    <property type="entry name" value="Inorganic pyrophosphatase"/>
    <property type="match status" value="1"/>
</dbReference>
<sequence length="286" mass="31549">MTTSTYTVRQVAGKFSLEYRAYLQNASGQVVSPFHDVPLFADEAAGVLNMVVEVPRFSNAKLEISKSELMNPIVQDVKKGALRFVKNCFPYHGYLWNYGAFPQTWESPAVLDHDTGLKGDNDPIDVIEIGSAVAKIGEVKQVKVLGALAMLDEGETDWKIIAIDVTDPLASQLNDSSDLERVCPGLVEATRRWFEVYKIPDGKPANSFAFNGEVKNKAFAMNVIRSVNQMWKELMTGKGAAEHSISIISRVSDNVDEAKIPKEGLALPDNSVSESVHTWAFIPPHH</sequence>
<dbReference type="Gene3D" id="3.90.80.10">
    <property type="entry name" value="Inorganic pyrophosphatase"/>
    <property type="match status" value="1"/>
</dbReference>
<dbReference type="Pfam" id="PF00719">
    <property type="entry name" value="Pyrophosphatase"/>
    <property type="match status" value="1"/>
</dbReference>
<evidence type="ECO:0000313" key="12">
    <source>
        <dbReference type="EMBL" id="PJF17092.1"/>
    </source>
</evidence>
<gene>
    <name evidence="12" type="ORF">PSACC_03103</name>
</gene>
<protein>
    <recommendedName>
        <fullName evidence="10">Inorganic pyrophosphatase</fullName>
        <ecNumber evidence="4">3.6.1.1</ecNumber>
    </recommendedName>
    <alternativeName>
        <fullName evidence="9">Pyrophosphate phospho-hydrolase</fullName>
    </alternativeName>
</protein>
<reference evidence="12 13" key="1">
    <citation type="submission" date="2016-10" db="EMBL/GenBank/DDBJ databases">
        <title>The genome of Paramicrosporidium saccamoebae is the missing link in understanding Cryptomycota and Microsporidia evolution.</title>
        <authorList>
            <person name="Quandt C.A."/>
            <person name="Beaudet D."/>
            <person name="Corsaro D."/>
            <person name="Michel R."/>
            <person name="Corradi N."/>
            <person name="James T."/>
        </authorList>
    </citation>
    <scope>NUCLEOTIDE SEQUENCE [LARGE SCALE GENOMIC DNA]</scope>
    <source>
        <strain evidence="12 13">KSL3</strain>
    </source>
</reference>